<dbReference type="RefSeq" id="WP_166861784.1">
    <property type="nucleotide sequence ID" value="NZ_JAAQOM010000013.1"/>
</dbReference>
<dbReference type="EMBL" id="JAAQOM010000013">
    <property type="protein sequence ID" value="NIA56195.1"/>
    <property type="molecule type" value="Genomic_DNA"/>
</dbReference>
<dbReference type="Proteomes" id="UP000716322">
    <property type="component" value="Unassembled WGS sequence"/>
</dbReference>
<proteinExistence type="predicted"/>
<dbReference type="Pfam" id="PF20457">
    <property type="entry name" value="DUF6710"/>
    <property type="match status" value="1"/>
</dbReference>
<accession>A0ABX0PFJ8</accession>
<organism evidence="1 2">
    <name type="scientific">Telluria antibiotica</name>
    <dbReference type="NCBI Taxonomy" id="2717319"/>
    <lineage>
        <taxon>Bacteria</taxon>
        <taxon>Pseudomonadati</taxon>
        <taxon>Pseudomonadota</taxon>
        <taxon>Betaproteobacteria</taxon>
        <taxon>Burkholderiales</taxon>
        <taxon>Oxalobacteraceae</taxon>
        <taxon>Telluria group</taxon>
        <taxon>Telluria</taxon>
    </lineage>
</organism>
<name>A0ABX0PFJ8_9BURK</name>
<evidence type="ECO:0000313" key="1">
    <source>
        <dbReference type="EMBL" id="NIA56195.1"/>
    </source>
</evidence>
<protein>
    <submittedName>
        <fullName evidence="1">Uncharacterized protein</fullName>
    </submittedName>
</protein>
<dbReference type="InterPro" id="IPR046556">
    <property type="entry name" value="DUF6710"/>
</dbReference>
<keyword evidence="2" id="KW-1185">Reference proteome</keyword>
<evidence type="ECO:0000313" key="2">
    <source>
        <dbReference type="Proteomes" id="UP000716322"/>
    </source>
</evidence>
<reference evidence="1 2" key="1">
    <citation type="submission" date="2020-03" db="EMBL/GenBank/DDBJ databases">
        <title>Genome sequence of strain Massilia sp. TW-1.</title>
        <authorList>
            <person name="Chaudhary D.K."/>
        </authorList>
    </citation>
    <scope>NUCLEOTIDE SEQUENCE [LARGE SCALE GENOMIC DNA]</scope>
    <source>
        <strain evidence="1 2">TW-1</strain>
    </source>
</reference>
<sequence>MLQKIASRVTSLIKSQDHEKTSANRDTFRYLLDIANELASREPSALASLVTAILRPLQAEHILSVAERVQHAARDPIDLYRLFSPDDFFSVFEESDCLRLDVEGYQLDLTRDIVLPTPWRRAGFVSALTTIGQGKISGQWRQDSNHGVSLLLPWHIGLVTGGNHSITAGVLGHQGVLSPTDVLDLTPLLNRVVCDGDHFIDRYSSEPIARVKDGRMAALYEIGRLLMATAQTRTEAQFKSF</sequence>
<comment type="caution">
    <text evidence="1">The sequence shown here is derived from an EMBL/GenBank/DDBJ whole genome shotgun (WGS) entry which is preliminary data.</text>
</comment>
<gene>
    <name evidence="1" type="ORF">HAV22_21415</name>
</gene>